<dbReference type="PANTHER" id="PTHR42743:SF11">
    <property type="entry name" value="AMINODEOXYCHORISMATE LYASE"/>
    <property type="match status" value="1"/>
</dbReference>
<dbReference type="SUPFAM" id="SSF56752">
    <property type="entry name" value="D-aminoacid aminotransferase-like PLP-dependent enzymes"/>
    <property type="match status" value="1"/>
</dbReference>
<dbReference type="GO" id="GO:0008696">
    <property type="term" value="F:4-amino-4-deoxychorismate lyase activity"/>
    <property type="evidence" value="ECO:0007669"/>
    <property type="project" value="UniProtKB-EC"/>
</dbReference>
<keyword evidence="3" id="KW-1185">Reference proteome</keyword>
<reference evidence="3" key="2">
    <citation type="submission" date="2015-05" db="EMBL/GenBank/DDBJ databases">
        <title>Complete genome sequence of Corynebacterium uterequi DSM 45634, isolated from the uterus of a maiden mare.</title>
        <authorList>
            <person name="Ruckert C."/>
            <person name="Albersmeier A."/>
            <person name="Winkler A."/>
            <person name="Tauch A."/>
        </authorList>
    </citation>
    <scope>NUCLEOTIDE SEQUENCE [LARGE SCALE GENOMIC DNA]</scope>
    <source>
        <strain evidence="3">DSM 45634</strain>
    </source>
</reference>
<dbReference type="InterPro" id="IPR001544">
    <property type="entry name" value="Aminotrans_IV"/>
</dbReference>
<dbReference type="EC" id="4.1.3.38" evidence="2"/>
<dbReference type="PANTHER" id="PTHR42743">
    <property type="entry name" value="AMINO-ACID AMINOTRANSFERASE"/>
    <property type="match status" value="1"/>
</dbReference>
<organism evidence="2 3">
    <name type="scientific">Corynebacterium uterequi</name>
    <dbReference type="NCBI Taxonomy" id="1072256"/>
    <lineage>
        <taxon>Bacteria</taxon>
        <taxon>Bacillati</taxon>
        <taxon>Actinomycetota</taxon>
        <taxon>Actinomycetes</taxon>
        <taxon>Mycobacteriales</taxon>
        <taxon>Corynebacteriaceae</taxon>
        <taxon>Corynebacterium</taxon>
    </lineage>
</organism>
<protein>
    <submittedName>
        <fullName evidence="2">Branched-chain amino acid aminotransferase/4-amino-4-deoxychorismate lyase</fullName>
        <ecNumber evidence="2">4.1.3.38</ecNumber>
    </submittedName>
</protein>
<dbReference type="RefSeq" id="WP_047260140.1">
    <property type="nucleotide sequence ID" value="NZ_CP011546.1"/>
</dbReference>
<dbReference type="Gene3D" id="3.30.470.10">
    <property type="match status" value="1"/>
</dbReference>
<accession>A0A0G3HEN5</accession>
<dbReference type="OrthoDB" id="3199344at2"/>
<reference evidence="2 3" key="1">
    <citation type="journal article" date="2015" name="Genome Announc.">
        <title>Virulence Factor Genes Detected in the Complete Genome Sequence of Corynebacterium uterequi DSM 45634, Isolated from the Uterus of a Maiden Mare.</title>
        <authorList>
            <person name="Ruckert C."/>
            <person name="Kriete M."/>
            <person name="Jaenicke S."/>
            <person name="Winkler A."/>
            <person name="Tauch A."/>
        </authorList>
    </citation>
    <scope>NUCLEOTIDE SEQUENCE [LARGE SCALE GENOMIC DNA]</scope>
    <source>
        <strain evidence="2 3">DSM 45634</strain>
    </source>
</reference>
<evidence type="ECO:0000313" key="3">
    <source>
        <dbReference type="Proteomes" id="UP000035548"/>
    </source>
</evidence>
<comment type="similarity">
    <text evidence="1">Belongs to the class-IV pyridoxal-phosphate-dependent aminotransferase family.</text>
</comment>
<evidence type="ECO:0000256" key="1">
    <source>
        <dbReference type="ARBA" id="ARBA00009320"/>
    </source>
</evidence>
<dbReference type="PATRIC" id="fig|1072256.5.peg.1814"/>
<dbReference type="Gene3D" id="3.20.10.10">
    <property type="entry name" value="D-amino Acid Aminotransferase, subunit A, domain 2"/>
    <property type="match status" value="1"/>
</dbReference>
<dbReference type="Proteomes" id="UP000035548">
    <property type="component" value="Chromosome"/>
</dbReference>
<evidence type="ECO:0000313" key="2">
    <source>
        <dbReference type="EMBL" id="AKK11811.1"/>
    </source>
</evidence>
<dbReference type="InterPro" id="IPR050571">
    <property type="entry name" value="Class-IV_PLP-Dep_Aminotrnsfr"/>
</dbReference>
<keyword evidence="2" id="KW-0456">Lyase</keyword>
<sequence>MAPTPIISIIEPFGGSVRSHNASLPHVYFDDRAVTRGDAVVETLLLRAGTVVNIERHVDRFVASAAQLGLPEVHAHQWVAATVEAAGEWERRHEGVEARCTWTLSRGRESTGLATAWLVVTAVGQRPREVKVMSTTRGYRVEDTPPAWLPAGAKTINYAATLAAVRYAQQQGFDDVLFCDTPRGRVLEGSTSSVIVVKEGRKLRTPVRGGDIVPSTTQAALFDAAQQAGWRCKEKRLSYNDLLEADSVWLLSSTRLAVRIRRLDDHKLPAGRLDDEFRQLVETTLG</sequence>
<dbReference type="GO" id="GO:0046394">
    <property type="term" value="P:carboxylic acid biosynthetic process"/>
    <property type="evidence" value="ECO:0007669"/>
    <property type="project" value="UniProtKB-ARBA"/>
</dbReference>
<proteinExistence type="inferred from homology"/>
<dbReference type="EMBL" id="CP011546">
    <property type="protein sequence ID" value="AKK11811.1"/>
    <property type="molecule type" value="Genomic_DNA"/>
</dbReference>
<dbReference type="NCBIfam" id="NF005886">
    <property type="entry name" value="PRK07849.1-1"/>
    <property type="match status" value="1"/>
</dbReference>
<name>A0A0G3HEN5_9CORY</name>
<dbReference type="AlphaFoldDB" id="A0A0G3HEN5"/>
<keyword evidence="2" id="KW-0808">Transferase</keyword>
<dbReference type="GO" id="GO:0008483">
    <property type="term" value="F:transaminase activity"/>
    <property type="evidence" value="ECO:0007669"/>
    <property type="project" value="UniProtKB-KW"/>
</dbReference>
<keyword evidence="2" id="KW-0032">Aminotransferase</keyword>
<dbReference type="STRING" id="1072256.CUTER_09210"/>
<dbReference type="InterPro" id="IPR043132">
    <property type="entry name" value="BCAT-like_C"/>
</dbReference>
<dbReference type="InterPro" id="IPR036038">
    <property type="entry name" value="Aminotransferase-like"/>
</dbReference>
<dbReference type="InterPro" id="IPR043131">
    <property type="entry name" value="BCAT-like_N"/>
</dbReference>
<gene>
    <name evidence="2" type="ORF">CUTER_09210</name>
</gene>
<dbReference type="GO" id="GO:0005829">
    <property type="term" value="C:cytosol"/>
    <property type="evidence" value="ECO:0007669"/>
    <property type="project" value="TreeGrafter"/>
</dbReference>
<dbReference type="KEGG" id="cut:CUTER_09210"/>
<dbReference type="Pfam" id="PF01063">
    <property type="entry name" value="Aminotran_4"/>
    <property type="match status" value="1"/>
</dbReference>